<dbReference type="Gene3D" id="3.30.160.60">
    <property type="entry name" value="Classic Zinc Finger"/>
    <property type="match status" value="1"/>
</dbReference>
<evidence type="ECO:0000313" key="3">
    <source>
        <dbReference type="EMBL" id="KAL2075438.1"/>
    </source>
</evidence>
<evidence type="ECO:0000256" key="1">
    <source>
        <dbReference type="SAM" id="MobiDB-lite"/>
    </source>
</evidence>
<reference evidence="3 4" key="1">
    <citation type="journal article" date="2024" name="Commun. Biol.">
        <title>Comparative genomic analysis of thermophilic fungi reveals convergent evolutionary adaptations and gene losses.</title>
        <authorList>
            <person name="Steindorff A.S."/>
            <person name="Aguilar-Pontes M.V."/>
            <person name="Robinson A.J."/>
            <person name="Andreopoulos B."/>
            <person name="LaButti K."/>
            <person name="Kuo A."/>
            <person name="Mondo S."/>
            <person name="Riley R."/>
            <person name="Otillar R."/>
            <person name="Haridas S."/>
            <person name="Lipzen A."/>
            <person name="Grimwood J."/>
            <person name="Schmutz J."/>
            <person name="Clum A."/>
            <person name="Reid I.D."/>
            <person name="Moisan M.C."/>
            <person name="Butler G."/>
            <person name="Nguyen T.T.M."/>
            <person name="Dewar K."/>
            <person name="Conant G."/>
            <person name="Drula E."/>
            <person name="Henrissat B."/>
            <person name="Hansel C."/>
            <person name="Singer S."/>
            <person name="Hutchinson M.I."/>
            <person name="de Vries R.P."/>
            <person name="Natvig D.O."/>
            <person name="Powell A.J."/>
            <person name="Tsang A."/>
            <person name="Grigoriev I.V."/>
        </authorList>
    </citation>
    <scope>NUCLEOTIDE SEQUENCE [LARGE SCALE GENOMIC DNA]</scope>
    <source>
        <strain evidence="3 4">CBS 494.80</strain>
    </source>
</reference>
<protein>
    <recommendedName>
        <fullName evidence="2">C2H2-type domain-containing protein</fullName>
    </recommendedName>
</protein>
<evidence type="ECO:0000313" key="4">
    <source>
        <dbReference type="Proteomes" id="UP001595075"/>
    </source>
</evidence>
<accession>A0ABR4CZU9</accession>
<gene>
    <name evidence="3" type="ORF">VTL71DRAFT_381</name>
</gene>
<dbReference type="InterPro" id="IPR013087">
    <property type="entry name" value="Znf_C2H2_type"/>
</dbReference>
<feature type="compositionally biased region" description="Polar residues" evidence="1">
    <location>
        <begin position="313"/>
        <end position="331"/>
    </location>
</feature>
<proteinExistence type="predicted"/>
<comment type="caution">
    <text evidence="3">The sequence shown here is derived from an EMBL/GenBank/DDBJ whole genome shotgun (WGS) entry which is preliminary data.</text>
</comment>
<dbReference type="Proteomes" id="UP001595075">
    <property type="component" value="Unassembled WGS sequence"/>
</dbReference>
<sequence length="442" mass="50392">MVSLSSESVQKLALLRFRATGTGVKIVTFFQSYAYDPNDPLEPCRFEALCRLKSITEFSSSIPEYVPPSPDGKDLATTLELLNDWLLVSSNILDEIRSLEAEDLTPVGARMVDFLSEVMQPHTSIDSIRPSKANKPPPTPAQSQKAQVQTVLDWFEDCNAWILDIKHDLEQSWLREDSQTDIRLPDIYTPLNIFLFAPAVHFIQWLLYYWRRHATKSHALPFEQTAIAPYTPNYLIPYRQHYYHDSYQTSAPFPSVHALRFFQASRFPVRGSWGSAEIHNVVCGLLDENMQIAHRRTFNQAILMNAQLSPQHLESSIRGSSTSPEPGTPRQQPRLLVLRGSDSCQRIVAKREEEAISMSPSSNEADMDMDTVTYTCTSCTTPTYFTLAKDLKRHVDSIHARQTFYCEVQACNRSKGKGRPFNRVDNLVRHVRSRHAKNVDKV</sequence>
<name>A0ABR4CZU9_9HELO</name>
<feature type="region of interest" description="Disordered" evidence="1">
    <location>
        <begin position="313"/>
        <end position="335"/>
    </location>
</feature>
<feature type="domain" description="C2H2-type" evidence="2">
    <location>
        <begin position="404"/>
        <end position="435"/>
    </location>
</feature>
<evidence type="ECO:0000259" key="2">
    <source>
        <dbReference type="SMART" id="SM00355"/>
    </source>
</evidence>
<keyword evidence="4" id="KW-1185">Reference proteome</keyword>
<dbReference type="SMART" id="SM00355">
    <property type="entry name" value="ZnF_C2H2"/>
    <property type="match status" value="2"/>
</dbReference>
<organism evidence="3 4">
    <name type="scientific">Oculimacula yallundae</name>
    <dbReference type="NCBI Taxonomy" id="86028"/>
    <lineage>
        <taxon>Eukaryota</taxon>
        <taxon>Fungi</taxon>
        <taxon>Dikarya</taxon>
        <taxon>Ascomycota</taxon>
        <taxon>Pezizomycotina</taxon>
        <taxon>Leotiomycetes</taxon>
        <taxon>Helotiales</taxon>
        <taxon>Ploettnerulaceae</taxon>
        <taxon>Oculimacula</taxon>
    </lineage>
</organism>
<feature type="domain" description="C2H2-type" evidence="2">
    <location>
        <begin position="374"/>
        <end position="399"/>
    </location>
</feature>
<dbReference type="EMBL" id="JAZHXI010000001">
    <property type="protein sequence ID" value="KAL2075438.1"/>
    <property type="molecule type" value="Genomic_DNA"/>
</dbReference>